<dbReference type="AlphaFoldDB" id="A0A835CFG4"/>
<evidence type="ECO:0000313" key="3">
    <source>
        <dbReference type="Proteomes" id="UP000634136"/>
    </source>
</evidence>
<sequence length="29" mass="3128">MIVTRGILGAKPCEQHMDSALSPNGQFEP</sequence>
<comment type="caution">
    <text evidence="2">The sequence shown here is derived from an EMBL/GenBank/DDBJ whole genome shotgun (WGS) entry which is preliminary data.</text>
</comment>
<evidence type="ECO:0000256" key="1">
    <source>
        <dbReference type="SAM" id="MobiDB-lite"/>
    </source>
</evidence>
<keyword evidence="3" id="KW-1185">Reference proteome</keyword>
<gene>
    <name evidence="2" type="ORF">G2W53_011696</name>
</gene>
<proteinExistence type="predicted"/>
<reference evidence="2" key="1">
    <citation type="submission" date="2020-09" db="EMBL/GenBank/DDBJ databases">
        <title>Genome-Enabled Discovery of Anthraquinone Biosynthesis in Senna tora.</title>
        <authorList>
            <person name="Kang S.-H."/>
            <person name="Pandey R.P."/>
            <person name="Lee C.-M."/>
            <person name="Sim J.-S."/>
            <person name="Jeong J.-T."/>
            <person name="Choi B.-S."/>
            <person name="Jung M."/>
            <person name="Ginzburg D."/>
            <person name="Zhao K."/>
            <person name="Won S.Y."/>
            <person name="Oh T.-J."/>
            <person name="Yu Y."/>
            <person name="Kim N.-H."/>
            <person name="Lee O.R."/>
            <person name="Lee T.-H."/>
            <person name="Bashyal P."/>
            <person name="Kim T.-S."/>
            <person name="Lee W.-H."/>
            <person name="Kawkins C."/>
            <person name="Kim C.-K."/>
            <person name="Kim J.S."/>
            <person name="Ahn B.O."/>
            <person name="Rhee S.Y."/>
            <person name="Sohng J.K."/>
        </authorList>
    </citation>
    <scope>NUCLEOTIDE SEQUENCE</scope>
    <source>
        <tissue evidence="2">Leaf</tissue>
    </source>
</reference>
<feature type="region of interest" description="Disordered" evidence="1">
    <location>
        <begin position="1"/>
        <end position="29"/>
    </location>
</feature>
<protein>
    <submittedName>
        <fullName evidence="2">Uncharacterized protein</fullName>
    </submittedName>
</protein>
<accession>A0A835CFG4</accession>
<dbReference type="EMBL" id="JAAIUW010000004">
    <property type="protein sequence ID" value="KAF7836837.1"/>
    <property type="molecule type" value="Genomic_DNA"/>
</dbReference>
<dbReference type="Proteomes" id="UP000634136">
    <property type="component" value="Unassembled WGS sequence"/>
</dbReference>
<organism evidence="2 3">
    <name type="scientific">Senna tora</name>
    <dbReference type="NCBI Taxonomy" id="362788"/>
    <lineage>
        <taxon>Eukaryota</taxon>
        <taxon>Viridiplantae</taxon>
        <taxon>Streptophyta</taxon>
        <taxon>Embryophyta</taxon>
        <taxon>Tracheophyta</taxon>
        <taxon>Spermatophyta</taxon>
        <taxon>Magnoliopsida</taxon>
        <taxon>eudicotyledons</taxon>
        <taxon>Gunneridae</taxon>
        <taxon>Pentapetalae</taxon>
        <taxon>rosids</taxon>
        <taxon>fabids</taxon>
        <taxon>Fabales</taxon>
        <taxon>Fabaceae</taxon>
        <taxon>Caesalpinioideae</taxon>
        <taxon>Cassia clade</taxon>
        <taxon>Senna</taxon>
    </lineage>
</organism>
<evidence type="ECO:0000313" key="2">
    <source>
        <dbReference type="EMBL" id="KAF7836837.1"/>
    </source>
</evidence>
<name>A0A835CFG4_9FABA</name>